<comment type="caution">
    <text evidence="9">The sequence shown here is derived from an EMBL/GenBank/DDBJ whole genome shotgun (WGS) entry which is preliminary data.</text>
</comment>
<dbReference type="EMBL" id="CAJNOJ010000095">
    <property type="protein sequence ID" value="CAF1096196.1"/>
    <property type="molecule type" value="Genomic_DNA"/>
</dbReference>
<dbReference type="Proteomes" id="UP000663852">
    <property type="component" value="Unassembled WGS sequence"/>
</dbReference>
<dbReference type="FunFam" id="1.10.10.60:FF:000551">
    <property type="entry name" value="Predicted protein"/>
    <property type="match status" value="1"/>
</dbReference>
<evidence type="ECO:0000256" key="1">
    <source>
        <dbReference type="ARBA" id="ARBA00005733"/>
    </source>
</evidence>
<sequence length="237" mass="27525">MHPYATNYPIPTASLYHTSFVHPLMPSVNASVMPPFPFFHGSPDRFTEFLLDSRHPRKQRRSRTAFTSQQLHALERCFVKTHYPDVVMREKLALYTNLPEARVQVWFKNRRAKYRKKQKILVDASKKRSTNVADVQTSDDDDDEDDGDDTDSNSKDNSMTVTSKILKFYLDEEAKAIPASSSLLCHQLSPLIRMSSFALHTEQHFKTDSTMYNLSINDQLTKWRPNTLKYHIENLLQ</sequence>
<evidence type="ECO:0000259" key="8">
    <source>
        <dbReference type="PROSITE" id="PS50071"/>
    </source>
</evidence>
<organism evidence="9 10">
    <name type="scientific">Adineta ricciae</name>
    <name type="common">Rotifer</name>
    <dbReference type="NCBI Taxonomy" id="249248"/>
    <lineage>
        <taxon>Eukaryota</taxon>
        <taxon>Metazoa</taxon>
        <taxon>Spiralia</taxon>
        <taxon>Gnathifera</taxon>
        <taxon>Rotifera</taxon>
        <taxon>Eurotatoria</taxon>
        <taxon>Bdelloidea</taxon>
        <taxon>Adinetida</taxon>
        <taxon>Adinetidae</taxon>
        <taxon>Adineta</taxon>
    </lineage>
</organism>
<dbReference type="Pfam" id="PF00046">
    <property type="entry name" value="Homeodomain"/>
    <property type="match status" value="1"/>
</dbReference>
<feature type="compositionally biased region" description="Acidic residues" evidence="7">
    <location>
        <begin position="137"/>
        <end position="151"/>
    </location>
</feature>
<feature type="region of interest" description="Disordered" evidence="7">
    <location>
        <begin position="131"/>
        <end position="156"/>
    </location>
</feature>
<dbReference type="PANTHER" id="PTHR46639">
    <property type="entry name" value="DIENCEPHALON/MESENCEPHALON HOMEOBOX PROTEIN 1"/>
    <property type="match status" value="1"/>
</dbReference>
<evidence type="ECO:0000256" key="4">
    <source>
        <dbReference type="ARBA" id="ARBA00023242"/>
    </source>
</evidence>
<dbReference type="InterPro" id="IPR001356">
    <property type="entry name" value="HD"/>
</dbReference>
<evidence type="ECO:0000256" key="3">
    <source>
        <dbReference type="ARBA" id="ARBA00023155"/>
    </source>
</evidence>
<evidence type="ECO:0000313" key="9">
    <source>
        <dbReference type="EMBL" id="CAF1096196.1"/>
    </source>
</evidence>
<evidence type="ECO:0000256" key="7">
    <source>
        <dbReference type="SAM" id="MobiDB-lite"/>
    </source>
</evidence>
<dbReference type="InterPro" id="IPR017970">
    <property type="entry name" value="Homeobox_CS"/>
</dbReference>
<keyword evidence="2 5" id="KW-0238">DNA-binding</keyword>
<protein>
    <recommendedName>
        <fullName evidence="8">Homeobox domain-containing protein</fullName>
    </recommendedName>
</protein>
<comment type="subcellular location">
    <subcellularLocation>
        <location evidence="5 6">Nucleus</location>
    </subcellularLocation>
</comment>
<dbReference type="GO" id="GO:0000981">
    <property type="term" value="F:DNA-binding transcription factor activity, RNA polymerase II-specific"/>
    <property type="evidence" value="ECO:0007669"/>
    <property type="project" value="InterPro"/>
</dbReference>
<dbReference type="PROSITE" id="PS00027">
    <property type="entry name" value="HOMEOBOX_1"/>
    <property type="match status" value="1"/>
</dbReference>
<dbReference type="CDD" id="cd00086">
    <property type="entry name" value="homeodomain"/>
    <property type="match status" value="1"/>
</dbReference>
<dbReference type="InterPro" id="IPR052488">
    <property type="entry name" value="DMBX_homeobox"/>
</dbReference>
<keyword evidence="4 5" id="KW-0539">Nucleus</keyword>
<dbReference type="GO" id="GO:0005634">
    <property type="term" value="C:nucleus"/>
    <property type="evidence" value="ECO:0007669"/>
    <property type="project" value="UniProtKB-SubCell"/>
</dbReference>
<evidence type="ECO:0000256" key="5">
    <source>
        <dbReference type="PROSITE-ProRule" id="PRU00108"/>
    </source>
</evidence>
<evidence type="ECO:0000256" key="6">
    <source>
        <dbReference type="RuleBase" id="RU000682"/>
    </source>
</evidence>
<dbReference type="PANTHER" id="PTHR46639:SF2">
    <property type="entry name" value="DIENCEPHALON_MESENCEPHALON HOMEOBOX PROTEIN 1"/>
    <property type="match status" value="1"/>
</dbReference>
<name>A0A814NXC9_ADIRI</name>
<dbReference type="Gene3D" id="1.10.10.60">
    <property type="entry name" value="Homeodomain-like"/>
    <property type="match status" value="1"/>
</dbReference>
<evidence type="ECO:0000256" key="2">
    <source>
        <dbReference type="ARBA" id="ARBA00023125"/>
    </source>
</evidence>
<dbReference type="GO" id="GO:0000977">
    <property type="term" value="F:RNA polymerase II transcription regulatory region sequence-specific DNA binding"/>
    <property type="evidence" value="ECO:0007669"/>
    <property type="project" value="TreeGrafter"/>
</dbReference>
<feature type="DNA-binding region" description="Homeobox" evidence="5">
    <location>
        <begin position="59"/>
        <end position="118"/>
    </location>
</feature>
<dbReference type="OrthoDB" id="6159439at2759"/>
<dbReference type="PROSITE" id="PS50071">
    <property type="entry name" value="HOMEOBOX_2"/>
    <property type="match status" value="1"/>
</dbReference>
<reference evidence="9" key="1">
    <citation type="submission" date="2021-02" db="EMBL/GenBank/DDBJ databases">
        <authorList>
            <person name="Nowell W R."/>
        </authorList>
    </citation>
    <scope>NUCLEOTIDE SEQUENCE</scope>
</reference>
<dbReference type="SMART" id="SM00389">
    <property type="entry name" value="HOX"/>
    <property type="match status" value="1"/>
</dbReference>
<comment type="similarity">
    <text evidence="1">Belongs to the paired homeobox family.</text>
</comment>
<keyword evidence="3 5" id="KW-0371">Homeobox</keyword>
<feature type="domain" description="Homeobox" evidence="8">
    <location>
        <begin position="57"/>
        <end position="117"/>
    </location>
</feature>
<accession>A0A814NXC9</accession>
<dbReference type="InterPro" id="IPR009057">
    <property type="entry name" value="Homeodomain-like_sf"/>
</dbReference>
<dbReference type="AlphaFoldDB" id="A0A814NXC9"/>
<dbReference type="SUPFAM" id="SSF46689">
    <property type="entry name" value="Homeodomain-like"/>
    <property type="match status" value="1"/>
</dbReference>
<gene>
    <name evidence="9" type="ORF">EDS130_LOCUS19748</name>
</gene>
<proteinExistence type="inferred from homology"/>
<evidence type="ECO:0000313" key="10">
    <source>
        <dbReference type="Proteomes" id="UP000663852"/>
    </source>
</evidence>